<gene>
    <name evidence="2" type="ORF">OIE64_16900</name>
</gene>
<keyword evidence="3" id="KW-1185">Reference proteome</keyword>
<organism evidence="2 3">
    <name type="scientific">Streptomyces brevispora</name>
    <dbReference type="NCBI Taxonomy" id="887462"/>
    <lineage>
        <taxon>Bacteria</taxon>
        <taxon>Bacillati</taxon>
        <taxon>Actinomycetota</taxon>
        <taxon>Actinomycetes</taxon>
        <taxon>Kitasatosporales</taxon>
        <taxon>Streptomycetaceae</taxon>
        <taxon>Streptomyces</taxon>
    </lineage>
</organism>
<reference evidence="2 3" key="1">
    <citation type="submission" date="2022-10" db="EMBL/GenBank/DDBJ databases">
        <title>The complete genomes of actinobacterial strains from the NBC collection.</title>
        <authorList>
            <person name="Joergensen T.S."/>
            <person name="Alvarez Arevalo M."/>
            <person name="Sterndorff E.B."/>
            <person name="Faurdal D."/>
            <person name="Vuksanovic O."/>
            <person name="Mourched A.-S."/>
            <person name="Charusanti P."/>
            <person name="Shaw S."/>
            <person name="Blin K."/>
            <person name="Weber T."/>
        </authorList>
    </citation>
    <scope>NUCLEOTIDE SEQUENCE [LARGE SCALE GENOMIC DNA]</scope>
    <source>
        <strain evidence="2 3">NBC 01769</strain>
    </source>
</reference>
<accession>A0ABZ1G4W4</accession>
<feature type="region of interest" description="Disordered" evidence="1">
    <location>
        <begin position="71"/>
        <end position="93"/>
    </location>
</feature>
<evidence type="ECO:0000313" key="3">
    <source>
        <dbReference type="Proteomes" id="UP001330827"/>
    </source>
</evidence>
<dbReference type="EMBL" id="CP109114">
    <property type="protein sequence ID" value="WSC14356.1"/>
    <property type="molecule type" value="Genomic_DNA"/>
</dbReference>
<feature type="region of interest" description="Disordered" evidence="1">
    <location>
        <begin position="20"/>
        <end position="54"/>
    </location>
</feature>
<dbReference type="Proteomes" id="UP001330827">
    <property type="component" value="Chromosome"/>
</dbReference>
<proteinExistence type="predicted"/>
<protein>
    <recommendedName>
        <fullName evidence="4">DivIVA domain-containing protein</fullName>
    </recommendedName>
</protein>
<dbReference type="RefSeq" id="WP_326592843.1">
    <property type="nucleotide sequence ID" value="NZ_CP109114.1"/>
</dbReference>
<name>A0ABZ1G4W4_9ACTN</name>
<feature type="compositionally biased region" description="Basic and acidic residues" evidence="1">
    <location>
        <begin position="75"/>
        <end position="93"/>
    </location>
</feature>
<sequence>MTEHKMRVIDGVRYRDEDVPRVRARAGAQAGPLTTAHADPPAPGPQEPDSPVFDPSEHVVLQVIAHLAEADEDETARVLDAEEQGEKRKSLVERREEFLAEARQRAAGGPGGGG</sequence>
<evidence type="ECO:0000313" key="2">
    <source>
        <dbReference type="EMBL" id="WSC14356.1"/>
    </source>
</evidence>
<evidence type="ECO:0008006" key="4">
    <source>
        <dbReference type="Google" id="ProtNLM"/>
    </source>
</evidence>
<evidence type="ECO:0000256" key="1">
    <source>
        <dbReference type="SAM" id="MobiDB-lite"/>
    </source>
</evidence>